<accession>X1ECT3</accession>
<dbReference type="AlphaFoldDB" id="X1ECT3"/>
<evidence type="ECO:0000313" key="1">
    <source>
        <dbReference type="EMBL" id="GAH18170.1"/>
    </source>
</evidence>
<reference evidence="1" key="1">
    <citation type="journal article" date="2014" name="Front. Microbiol.">
        <title>High frequency of phylogenetically diverse reductive dehalogenase-homologous genes in deep subseafloor sedimentary metagenomes.</title>
        <authorList>
            <person name="Kawai M."/>
            <person name="Futagami T."/>
            <person name="Toyoda A."/>
            <person name="Takaki Y."/>
            <person name="Nishi S."/>
            <person name="Hori S."/>
            <person name="Arai W."/>
            <person name="Tsubouchi T."/>
            <person name="Morono Y."/>
            <person name="Uchiyama I."/>
            <person name="Ito T."/>
            <person name="Fujiyama A."/>
            <person name="Inagaki F."/>
            <person name="Takami H."/>
        </authorList>
    </citation>
    <scope>NUCLEOTIDE SEQUENCE</scope>
    <source>
        <strain evidence="1">Expedition CK06-06</strain>
    </source>
</reference>
<dbReference type="EMBL" id="BART01031949">
    <property type="protein sequence ID" value="GAH18170.1"/>
    <property type="molecule type" value="Genomic_DNA"/>
</dbReference>
<comment type="caution">
    <text evidence="1">The sequence shown here is derived from an EMBL/GenBank/DDBJ whole genome shotgun (WGS) entry which is preliminary data.</text>
</comment>
<organism evidence="1">
    <name type="scientific">marine sediment metagenome</name>
    <dbReference type="NCBI Taxonomy" id="412755"/>
    <lineage>
        <taxon>unclassified sequences</taxon>
        <taxon>metagenomes</taxon>
        <taxon>ecological metagenomes</taxon>
    </lineage>
</organism>
<protein>
    <submittedName>
        <fullName evidence="1">Uncharacterized protein</fullName>
    </submittedName>
</protein>
<name>X1ECT3_9ZZZZ</name>
<gene>
    <name evidence="1" type="ORF">S01H4_55373</name>
</gene>
<proteinExistence type="predicted"/>
<sequence length="65" mass="7933">MVERGYINWCIEVGVPAEILEKIIRAQSRFWILLEWVAEKPKIREKLVKTGWKSWKQKWRKHLSL</sequence>